<dbReference type="EMBL" id="ML120397">
    <property type="protein sequence ID" value="RPA98277.1"/>
    <property type="molecule type" value="Genomic_DNA"/>
</dbReference>
<protein>
    <submittedName>
        <fullName evidence="1">Uncharacterized protein</fullName>
    </submittedName>
</protein>
<gene>
    <name evidence="1" type="ORF">L873DRAFT_1808550</name>
</gene>
<evidence type="ECO:0000313" key="2">
    <source>
        <dbReference type="Proteomes" id="UP000276215"/>
    </source>
</evidence>
<sequence length="62" mass="7674">MPRVIHRCYRDTTTNTWGVTRTLWKHVHPRRFCQEKRLLPDYLEDYLEEVKVNLRFVLSSLR</sequence>
<reference evidence="1 2" key="1">
    <citation type="journal article" date="2018" name="Nat. Ecol. Evol.">
        <title>Pezizomycetes genomes reveal the molecular basis of ectomycorrhizal truffle lifestyle.</title>
        <authorList>
            <person name="Murat C."/>
            <person name="Payen T."/>
            <person name="Noel B."/>
            <person name="Kuo A."/>
            <person name="Morin E."/>
            <person name="Chen J."/>
            <person name="Kohler A."/>
            <person name="Krizsan K."/>
            <person name="Balestrini R."/>
            <person name="Da Silva C."/>
            <person name="Montanini B."/>
            <person name="Hainaut M."/>
            <person name="Levati E."/>
            <person name="Barry K.W."/>
            <person name="Belfiori B."/>
            <person name="Cichocki N."/>
            <person name="Clum A."/>
            <person name="Dockter R.B."/>
            <person name="Fauchery L."/>
            <person name="Guy J."/>
            <person name="Iotti M."/>
            <person name="Le Tacon F."/>
            <person name="Lindquist E.A."/>
            <person name="Lipzen A."/>
            <person name="Malagnac F."/>
            <person name="Mello A."/>
            <person name="Molinier V."/>
            <person name="Miyauchi S."/>
            <person name="Poulain J."/>
            <person name="Riccioni C."/>
            <person name="Rubini A."/>
            <person name="Sitrit Y."/>
            <person name="Splivallo R."/>
            <person name="Traeger S."/>
            <person name="Wang M."/>
            <person name="Zifcakova L."/>
            <person name="Wipf D."/>
            <person name="Zambonelli A."/>
            <person name="Paolocci F."/>
            <person name="Nowrousian M."/>
            <person name="Ottonello S."/>
            <person name="Baldrian P."/>
            <person name="Spatafora J.W."/>
            <person name="Henrissat B."/>
            <person name="Nagy L.G."/>
            <person name="Aury J.M."/>
            <person name="Wincker P."/>
            <person name="Grigoriev I.V."/>
            <person name="Bonfante P."/>
            <person name="Martin F.M."/>
        </authorList>
    </citation>
    <scope>NUCLEOTIDE SEQUENCE [LARGE SCALE GENOMIC DNA]</scope>
    <source>
        <strain evidence="1 2">120613-1</strain>
    </source>
</reference>
<organism evidence="1 2">
    <name type="scientific">Choiromyces venosus 120613-1</name>
    <dbReference type="NCBI Taxonomy" id="1336337"/>
    <lineage>
        <taxon>Eukaryota</taxon>
        <taxon>Fungi</taxon>
        <taxon>Dikarya</taxon>
        <taxon>Ascomycota</taxon>
        <taxon>Pezizomycotina</taxon>
        <taxon>Pezizomycetes</taxon>
        <taxon>Pezizales</taxon>
        <taxon>Tuberaceae</taxon>
        <taxon>Choiromyces</taxon>
    </lineage>
</organism>
<dbReference type="Proteomes" id="UP000276215">
    <property type="component" value="Unassembled WGS sequence"/>
</dbReference>
<dbReference type="AlphaFoldDB" id="A0A3N4JLW2"/>
<name>A0A3N4JLW2_9PEZI</name>
<evidence type="ECO:0000313" key="1">
    <source>
        <dbReference type="EMBL" id="RPA98277.1"/>
    </source>
</evidence>
<proteinExistence type="predicted"/>
<keyword evidence="2" id="KW-1185">Reference proteome</keyword>
<accession>A0A3N4JLW2</accession>